<accession>A0A481YSN2</accession>
<gene>
    <name evidence="1" type="ORF">LCMAC101_06640</name>
</gene>
<proteinExistence type="predicted"/>
<protein>
    <submittedName>
        <fullName evidence="1">Uncharacterized protein</fullName>
    </submittedName>
</protein>
<dbReference type="EMBL" id="MK500329">
    <property type="protein sequence ID" value="QBK86069.1"/>
    <property type="molecule type" value="Genomic_DNA"/>
</dbReference>
<evidence type="ECO:0000313" key="1">
    <source>
        <dbReference type="EMBL" id="QBK86069.1"/>
    </source>
</evidence>
<sequence>MDIYIVADHQYAIDNGTYRIFLDLEKAKNFILETNRREKHIYPMWVIFTVKEGEDFNYFGELDRIEIDHINSPFRD</sequence>
<organism evidence="1">
    <name type="scientific">Marseillevirus LCMAC101</name>
    <dbReference type="NCBI Taxonomy" id="2506602"/>
    <lineage>
        <taxon>Viruses</taxon>
        <taxon>Varidnaviria</taxon>
        <taxon>Bamfordvirae</taxon>
        <taxon>Nucleocytoviricota</taxon>
        <taxon>Megaviricetes</taxon>
        <taxon>Pimascovirales</taxon>
        <taxon>Pimascovirales incertae sedis</taxon>
        <taxon>Marseilleviridae</taxon>
    </lineage>
</organism>
<name>A0A481YSN2_9VIRU</name>
<reference evidence="1" key="1">
    <citation type="journal article" date="2019" name="MBio">
        <title>Virus Genomes from Deep Sea Sediments Expand the Ocean Megavirome and Support Independent Origins of Viral Gigantism.</title>
        <authorList>
            <person name="Backstrom D."/>
            <person name="Yutin N."/>
            <person name="Jorgensen S.L."/>
            <person name="Dharamshi J."/>
            <person name="Homa F."/>
            <person name="Zaremba-Niedwiedzka K."/>
            <person name="Spang A."/>
            <person name="Wolf Y.I."/>
            <person name="Koonin E.V."/>
            <person name="Ettema T.J."/>
        </authorList>
    </citation>
    <scope>NUCLEOTIDE SEQUENCE</scope>
</reference>